<name>A0A0M9VJQ5_9FLAO</name>
<evidence type="ECO:0000313" key="6">
    <source>
        <dbReference type="Proteomes" id="UP000037755"/>
    </source>
</evidence>
<dbReference type="InterPro" id="IPR055398">
    <property type="entry name" value="Rossmann-like_BshC"/>
</dbReference>
<dbReference type="HAMAP" id="MF_01867">
    <property type="entry name" value="BshC"/>
    <property type="match status" value="1"/>
</dbReference>
<evidence type="ECO:0000256" key="2">
    <source>
        <dbReference type="HAMAP-Rule" id="MF_01867"/>
    </source>
</evidence>
<organism evidence="5 6">
    <name type="scientific">Flavobacterium akiainvivens</name>
    <dbReference type="NCBI Taxonomy" id="1202724"/>
    <lineage>
        <taxon>Bacteria</taxon>
        <taxon>Pseudomonadati</taxon>
        <taxon>Bacteroidota</taxon>
        <taxon>Flavobacteriia</taxon>
        <taxon>Flavobacteriales</taxon>
        <taxon>Flavobacteriaceae</taxon>
        <taxon>Flavobacterium</taxon>
    </lineage>
</organism>
<dbReference type="Pfam" id="PF10079">
    <property type="entry name" value="Rossmann-like_BshC"/>
    <property type="match status" value="1"/>
</dbReference>
<comment type="similarity">
    <text evidence="2">Belongs to the BshC family.</text>
</comment>
<dbReference type="AlphaFoldDB" id="A0A0M9VJQ5"/>
<protein>
    <recommendedName>
        <fullName evidence="2">Putative cysteine ligase BshC</fullName>
        <ecNumber evidence="2">6.-.-.-</ecNumber>
    </recommendedName>
</protein>
<dbReference type="EMBL" id="LIYD01000005">
    <property type="protein sequence ID" value="KOS08019.1"/>
    <property type="molecule type" value="Genomic_DNA"/>
</dbReference>
<dbReference type="OrthoDB" id="9765151at2"/>
<keyword evidence="6" id="KW-1185">Reference proteome</keyword>
<dbReference type="STRING" id="1202724.AM493_19655"/>
<gene>
    <name evidence="2" type="primary">bshC</name>
    <name evidence="5" type="ORF">AM493_19655</name>
</gene>
<dbReference type="Pfam" id="PF24850">
    <property type="entry name" value="CC_BshC"/>
    <property type="match status" value="1"/>
</dbReference>
<reference evidence="5 6" key="1">
    <citation type="submission" date="2015-08" db="EMBL/GenBank/DDBJ databases">
        <title>Whole genome sequence of Flavobacterium akiainvivens IK-1T, from decaying Wikstroemia oahuensis, an endemic Hawaiian shrub.</title>
        <authorList>
            <person name="Wan X."/>
            <person name="Hou S."/>
            <person name="Saito J."/>
            <person name="Donachie S."/>
        </authorList>
    </citation>
    <scope>NUCLEOTIDE SEQUENCE [LARGE SCALE GENOMIC DNA]</scope>
    <source>
        <strain evidence="5 6">IK-1</strain>
    </source>
</reference>
<feature type="domain" description="Bacillithiol biosynthesis BshC N-terminal Rossmann-like" evidence="3">
    <location>
        <begin position="1"/>
        <end position="371"/>
    </location>
</feature>
<dbReference type="RefSeq" id="WP_054409766.1">
    <property type="nucleotide sequence ID" value="NZ_FOYA01000010.1"/>
</dbReference>
<evidence type="ECO:0000259" key="4">
    <source>
        <dbReference type="Pfam" id="PF24850"/>
    </source>
</evidence>
<accession>A0A0M9VJQ5</accession>
<dbReference type="InterPro" id="IPR011199">
    <property type="entry name" value="Bacillithiol_biosynth_BshC"/>
</dbReference>
<keyword evidence="1 2" id="KW-0436">Ligase</keyword>
<dbReference type="InterPro" id="IPR055399">
    <property type="entry name" value="CC_BshC"/>
</dbReference>
<dbReference type="PIRSF" id="PIRSF012535">
    <property type="entry name" value="UCP012535"/>
    <property type="match status" value="1"/>
</dbReference>
<dbReference type="NCBIfam" id="TIGR03998">
    <property type="entry name" value="thiol_BshC"/>
    <property type="match status" value="1"/>
</dbReference>
<dbReference type="GO" id="GO:0016874">
    <property type="term" value="F:ligase activity"/>
    <property type="evidence" value="ECO:0007669"/>
    <property type="project" value="UniProtKB-UniRule"/>
</dbReference>
<sequence length="529" mass="60762">MPTDCISFQDSGYFSPLIVDYLNQHPNLKDLYHRFPTLQNFKLQAQEKQQNYPAHHRAVLADALTQQYTSLEPYIITQQNIELLRKDNTFTVVTGHQLNLFTGPLYFLYKIVSTINLAKQLKMAYPEYNFVPVYWMATEDHDFEEINYFNFRDKKIKWNRESNGPVGRLNNDGLDAVLNAFATELGPGNNAKWLTELFENAYLKHSNLADATRYLANKLFGKHGLVIVDGDDIALKTLFAPYVQEELLSQSSHQKVAQATELLKDYNIQVNPREINLFYIEDTLRERIVFEGGVYRVNNTGITFTKDEIIAEVKANPEKFSPNVIMRPLYQEVILPNLCYIGGGGELAYWLELKAFFAYSGVTFPILLLRNSVLVATQKQADKLDKLGLSWADVFKKQPDLLNNKVQELSEFKLDFTEQKQFLTAQFEKLAAMAEKTDSTFTGAVKAQELKQLKGLGNLEKRLLKAEKRHHTDSLARIAALQNELFPNHSLQERRDNFSALYLEYDGKLIDALFANQKPLEQEFNVVVL</sequence>
<dbReference type="PATRIC" id="fig|1202724.3.peg.4070"/>
<evidence type="ECO:0000256" key="1">
    <source>
        <dbReference type="ARBA" id="ARBA00022598"/>
    </source>
</evidence>
<proteinExistence type="inferred from homology"/>
<feature type="domain" description="Bacillithiol biosynthesis BshC C-terminal coiled-coil" evidence="4">
    <location>
        <begin position="373"/>
        <end position="528"/>
    </location>
</feature>
<dbReference type="EC" id="6.-.-.-" evidence="2"/>
<evidence type="ECO:0000313" key="5">
    <source>
        <dbReference type="EMBL" id="KOS08019.1"/>
    </source>
</evidence>
<evidence type="ECO:0000259" key="3">
    <source>
        <dbReference type="Pfam" id="PF10079"/>
    </source>
</evidence>
<comment type="caution">
    <text evidence="5">The sequence shown here is derived from an EMBL/GenBank/DDBJ whole genome shotgun (WGS) entry which is preliminary data.</text>
</comment>
<dbReference type="Proteomes" id="UP000037755">
    <property type="component" value="Unassembled WGS sequence"/>
</dbReference>